<accession>A0A3D9LHQ7</accession>
<dbReference type="Proteomes" id="UP000256779">
    <property type="component" value="Unassembled WGS sequence"/>
</dbReference>
<sequence>MHELKVEIGKRIAQIRKENGDSQLRCAEKLGIKRATLAAYEAGNNHMPDDIKNKFVVLYGLSMDYLLTGSTIAAEPPAKYESQDVLALIDRLDDTPLHREIKRKVQQLILQNIEQKEKIIELLEKYK</sequence>
<protein>
    <submittedName>
        <fullName evidence="3">Helix-turn-helix protein</fullName>
    </submittedName>
</protein>
<keyword evidence="4" id="KW-1185">Reference proteome</keyword>
<dbReference type="CDD" id="cd00093">
    <property type="entry name" value="HTH_XRE"/>
    <property type="match status" value="1"/>
</dbReference>
<evidence type="ECO:0000256" key="1">
    <source>
        <dbReference type="SAM" id="Coils"/>
    </source>
</evidence>
<evidence type="ECO:0000259" key="2">
    <source>
        <dbReference type="PROSITE" id="PS50943"/>
    </source>
</evidence>
<dbReference type="OrthoDB" id="965017at2"/>
<evidence type="ECO:0000313" key="4">
    <source>
        <dbReference type="Proteomes" id="UP000256779"/>
    </source>
</evidence>
<dbReference type="InterPro" id="IPR010982">
    <property type="entry name" value="Lambda_DNA-bd_dom_sf"/>
</dbReference>
<dbReference type="GO" id="GO:0003677">
    <property type="term" value="F:DNA binding"/>
    <property type="evidence" value="ECO:0007669"/>
    <property type="project" value="InterPro"/>
</dbReference>
<dbReference type="PROSITE" id="PS50943">
    <property type="entry name" value="HTH_CROC1"/>
    <property type="match status" value="1"/>
</dbReference>
<feature type="coiled-coil region" evidence="1">
    <location>
        <begin position="98"/>
        <end position="125"/>
    </location>
</feature>
<organism evidence="3 4">
    <name type="scientific">Marinoscillum furvescens DSM 4134</name>
    <dbReference type="NCBI Taxonomy" id="1122208"/>
    <lineage>
        <taxon>Bacteria</taxon>
        <taxon>Pseudomonadati</taxon>
        <taxon>Bacteroidota</taxon>
        <taxon>Cytophagia</taxon>
        <taxon>Cytophagales</taxon>
        <taxon>Reichenbachiellaceae</taxon>
        <taxon>Marinoscillum</taxon>
    </lineage>
</organism>
<dbReference type="Pfam" id="PF12844">
    <property type="entry name" value="HTH_19"/>
    <property type="match status" value="1"/>
</dbReference>
<dbReference type="SUPFAM" id="SSF47413">
    <property type="entry name" value="lambda repressor-like DNA-binding domains"/>
    <property type="match status" value="1"/>
</dbReference>
<dbReference type="EMBL" id="QREG01000001">
    <property type="protein sequence ID" value="REE05549.1"/>
    <property type="molecule type" value="Genomic_DNA"/>
</dbReference>
<name>A0A3D9LHQ7_MARFU</name>
<comment type="caution">
    <text evidence="3">The sequence shown here is derived from an EMBL/GenBank/DDBJ whole genome shotgun (WGS) entry which is preliminary data.</text>
</comment>
<reference evidence="3 4" key="1">
    <citation type="submission" date="2018-07" db="EMBL/GenBank/DDBJ databases">
        <title>Genomic Encyclopedia of Type Strains, Phase IV (KMG-IV): sequencing the most valuable type-strain genomes for metagenomic binning, comparative biology and taxonomic classification.</title>
        <authorList>
            <person name="Goeker M."/>
        </authorList>
    </citation>
    <scope>NUCLEOTIDE SEQUENCE [LARGE SCALE GENOMIC DNA]</scope>
    <source>
        <strain evidence="3 4">DSM 4134</strain>
    </source>
</reference>
<proteinExistence type="predicted"/>
<dbReference type="SMART" id="SM00530">
    <property type="entry name" value="HTH_XRE"/>
    <property type="match status" value="1"/>
</dbReference>
<feature type="domain" description="HTH cro/C1-type" evidence="2">
    <location>
        <begin position="12"/>
        <end position="66"/>
    </location>
</feature>
<dbReference type="InterPro" id="IPR001387">
    <property type="entry name" value="Cro/C1-type_HTH"/>
</dbReference>
<dbReference type="Gene3D" id="1.10.260.40">
    <property type="entry name" value="lambda repressor-like DNA-binding domains"/>
    <property type="match status" value="1"/>
</dbReference>
<gene>
    <name evidence="3" type="ORF">C7460_10165</name>
</gene>
<evidence type="ECO:0000313" key="3">
    <source>
        <dbReference type="EMBL" id="REE05549.1"/>
    </source>
</evidence>
<dbReference type="RefSeq" id="WP_115866072.1">
    <property type="nucleotide sequence ID" value="NZ_QREG01000001.1"/>
</dbReference>
<keyword evidence="1" id="KW-0175">Coiled coil</keyword>
<dbReference type="AlphaFoldDB" id="A0A3D9LHQ7"/>